<evidence type="ECO:0000313" key="5">
    <source>
        <dbReference type="Proteomes" id="UP001443914"/>
    </source>
</evidence>
<dbReference type="SMART" id="SM00320">
    <property type="entry name" value="WD40"/>
    <property type="match status" value="7"/>
</dbReference>
<evidence type="ECO:0000256" key="3">
    <source>
        <dbReference type="PROSITE-ProRule" id="PRU00221"/>
    </source>
</evidence>
<keyword evidence="5" id="KW-1185">Reference proteome</keyword>
<evidence type="ECO:0000256" key="1">
    <source>
        <dbReference type="ARBA" id="ARBA00022574"/>
    </source>
</evidence>
<gene>
    <name evidence="4" type="ORF">RND81_03G149800</name>
</gene>
<keyword evidence="2" id="KW-0677">Repeat</keyword>
<proteinExistence type="predicted"/>
<dbReference type="Proteomes" id="UP001443914">
    <property type="component" value="Unassembled WGS sequence"/>
</dbReference>
<feature type="repeat" description="WD" evidence="3">
    <location>
        <begin position="188"/>
        <end position="229"/>
    </location>
</feature>
<dbReference type="InterPro" id="IPR036322">
    <property type="entry name" value="WD40_repeat_dom_sf"/>
</dbReference>
<protein>
    <submittedName>
        <fullName evidence="4">Uncharacterized protein</fullName>
    </submittedName>
</protein>
<dbReference type="SUPFAM" id="SSF50978">
    <property type="entry name" value="WD40 repeat-like"/>
    <property type="match status" value="1"/>
</dbReference>
<evidence type="ECO:0000313" key="4">
    <source>
        <dbReference type="EMBL" id="KAK9742124.1"/>
    </source>
</evidence>
<dbReference type="PROSITE" id="PS50294">
    <property type="entry name" value="WD_REPEATS_REGION"/>
    <property type="match status" value="1"/>
</dbReference>
<dbReference type="InterPro" id="IPR001680">
    <property type="entry name" value="WD40_rpt"/>
</dbReference>
<dbReference type="PANTHER" id="PTHR22844:SF213">
    <property type="entry name" value="OS01G0232200 PROTEIN"/>
    <property type="match status" value="1"/>
</dbReference>
<dbReference type="PANTHER" id="PTHR22844">
    <property type="entry name" value="F-BOX AND WD40 DOMAIN PROTEIN"/>
    <property type="match status" value="1"/>
</dbReference>
<dbReference type="PROSITE" id="PS50082">
    <property type="entry name" value="WD_REPEATS_2"/>
    <property type="match status" value="2"/>
</dbReference>
<comment type="caution">
    <text evidence="4">The sequence shown here is derived from an EMBL/GenBank/DDBJ whole genome shotgun (WGS) entry which is preliminary data.</text>
</comment>
<name>A0AAW1M9A7_SAPOF</name>
<dbReference type="PRINTS" id="PR00320">
    <property type="entry name" value="GPROTEINBRPT"/>
</dbReference>
<evidence type="ECO:0000256" key="2">
    <source>
        <dbReference type="ARBA" id="ARBA00022737"/>
    </source>
</evidence>
<dbReference type="Gene3D" id="2.130.10.10">
    <property type="entry name" value="YVTN repeat-like/Quinoprotein amine dehydrogenase"/>
    <property type="match status" value="2"/>
</dbReference>
<dbReference type="EMBL" id="JBDFQZ010000003">
    <property type="protein sequence ID" value="KAK9742124.1"/>
    <property type="molecule type" value="Genomic_DNA"/>
</dbReference>
<dbReference type="InterPro" id="IPR015943">
    <property type="entry name" value="WD40/YVTN_repeat-like_dom_sf"/>
</dbReference>
<accession>A0AAW1M9A7</accession>
<dbReference type="InterPro" id="IPR045182">
    <property type="entry name" value="JINGUBANG-like"/>
</dbReference>
<sequence>MDQKLFHKKTLFGLLKEEIKDQPAPSFNHLTRKNAPTHVQNNTIIMPSPDSSPILFSRSPESIWTRSPPPWTPSTPLVYRCISSLRHQGNIYSISVSKLGLVFTGSNTSHIRAWQVLDCIEKGYIQTNSCKIQALLCYDNMLFSSHNDHKIRVWNLRNCHTNFSPKKIITLPKSSNNPLKLLLSRTCPRQHKDTISCMAYNHDDKVLYTGSWDKTVKSWRLNDGKCVDSFVAHANNINDMVIDREGYVVTCSSDGTIKVWTRVSGETFHTLTMTLSFHPFPIYALALNEDGLNNRSFLYSGSSDGQINYWGQHFSDRYSHGGSILAHQFAILCLVTQKNLIISGSEDTLIKIHRRSGEIGKIYHECVVVLEGHKGPVKCLSSCLEKDVDSTGFLVFSASSDQTFKIWRVKVSPENKEDLILREMKTNSFDSENNEDGDNIVDEADNGVGLSPVLSPTWVVKKFNKRSNNAEVA</sequence>
<dbReference type="AlphaFoldDB" id="A0AAW1M9A7"/>
<dbReference type="CDD" id="cd00200">
    <property type="entry name" value="WD40"/>
    <property type="match status" value="1"/>
</dbReference>
<dbReference type="Pfam" id="PF00400">
    <property type="entry name" value="WD40"/>
    <property type="match status" value="4"/>
</dbReference>
<keyword evidence="1 3" id="KW-0853">WD repeat</keyword>
<dbReference type="InterPro" id="IPR020472">
    <property type="entry name" value="WD40_PAC1"/>
</dbReference>
<reference evidence="4" key="1">
    <citation type="submission" date="2024-03" db="EMBL/GenBank/DDBJ databases">
        <title>WGS assembly of Saponaria officinalis var. Norfolk2.</title>
        <authorList>
            <person name="Jenkins J."/>
            <person name="Shu S."/>
            <person name="Grimwood J."/>
            <person name="Barry K."/>
            <person name="Goodstein D."/>
            <person name="Schmutz J."/>
            <person name="Leebens-Mack J."/>
            <person name="Osbourn A."/>
        </authorList>
    </citation>
    <scope>NUCLEOTIDE SEQUENCE [LARGE SCALE GENOMIC DNA]</scope>
    <source>
        <strain evidence="4">JIC</strain>
    </source>
</reference>
<feature type="repeat" description="WD" evidence="3">
    <location>
        <begin position="230"/>
        <end position="270"/>
    </location>
</feature>
<organism evidence="4 5">
    <name type="scientific">Saponaria officinalis</name>
    <name type="common">Common soapwort</name>
    <name type="synonym">Lychnis saponaria</name>
    <dbReference type="NCBI Taxonomy" id="3572"/>
    <lineage>
        <taxon>Eukaryota</taxon>
        <taxon>Viridiplantae</taxon>
        <taxon>Streptophyta</taxon>
        <taxon>Embryophyta</taxon>
        <taxon>Tracheophyta</taxon>
        <taxon>Spermatophyta</taxon>
        <taxon>Magnoliopsida</taxon>
        <taxon>eudicotyledons</taxon>
        <taxon>Gunneridae</taxon>
        <taxon>Pentapetalae</taxon>
        <taxon>Caryophyllales</taxon>
        <taxon>Caryophyllaceae</taxon>
        <taxon>Caryophylleae</taxon>
        <taxon>Saponaria</taxon>
    </lineage>
</organism>